<evidence type="ECO:0000313" key="1">
    <source>
        <dbReference type="EMBL" id="ACS44071.1"/>
    </source>
</evidence>
<keyword evidence="1" id="KW-0614">Plasmid</keyword>
<gene>
    <name evidence="1" type="ordered locus">MexAM1_META2p1333</name>
</gene>
<dbReference type="EMBL" id="CP001511">
    <property type="protein sequence ID" value="ACS44071.1"/>
    <property type="molecule type" value="Genomic_DNA"/>
</dbReference>
<proteinExistence type="predicted"/>
<name>C5B6I9_METEA</name>
<evidence type="ECO:0000313" key="2">
    <source>
        <dbReference type="Proteomes" id="UP000009081"/>
    </source>
</evidence>
<dbReference type="AlphaFoldDB" id="C5B6I9"/>
<geneLocation type="plasmid" evidence="1 2">
    <name>megaplasmid</name>
</geneLocation>
<protein>
    <submittedName>
        <fullName evidence="1">Uncharacterized protein</fullName>
    </submittedName>
</protein>
<organism evidence="1 2">
    <name type="scientific">Methylorubrum extorquens (strain ATCC 14718 / DSM 1338 / JCM 2805 / NCIMB 9133 / AM1)</name>
    <name type="common">Methylobacterium extorquens</name>
    <dbReference type="NCBI Taxonomy" id="272630"/>
    <lineage>
        <taxon>Bacteria</taxon>
        <taxon>Pseudomonadati</taxon>
        <taxon>Pseudomonadota</taxon>
        <taxon>Alphaproteobacteria</taxon>
        <taxon>Hyphomicrobiales</taxon>
        <taxon>Methylobacteriaceae</taxon>
        <taxon>Methylorubrum</taxon>
    </lineage>
</organism>
<dbReference type="Proteomes" id="UP000009081">
    <property type="component" value="Plasmid megaplasmid"/>
</dbReference>
<accession>C5B6I9</accession>
<reference evidence="1 2" key="1">
    <citation type="journal article" date="2009" name="PLoS ONE">
        <title>Methylobacterium genome sequences: a reference blueprint to investigate microbial metabolism of C1 compounds from natural and industrial sources.</title>
        <authorList>
            <person name="Vuilleumier S."/>
            <person name="Chistoserdova L."/>
            <person name="Lee M.-C."/>
            <person name="Bringel F."/>
            <person name="Lajus A."/>
            <person name="Zhou Y."/>
            <person name="Gourion B."/>
            <person name="Barbe V."/>
            <person name="Chang J."/>
            <person name="Cruveiller S."/>
            <person name="Dossat C."/>
            <person name="Gillett W."/>
            <person name="Gruffaz C."/>
            <person name="Haugen E."/>
            <person name="Hourcade E."/>
            <person name="Levy R."/>
            <person name="Mangenot S."/>
            <person name="Muller E."/>
            <person name="Nadalig T."/>
            <person name="Pagni M."/>
            <person name="Penny C."/>
            <person name="Peyraud R."/>
            <person name="Robinson D.G."/>
            <person name="Roche D."/>
            <person name="Rouy Z."/>
            <person name="Saenampechek C."/>
            <person name="Salvignol G."/>
            <person name="Vallenet D."/>
            <person name="Wu Z."/>
            <person name="Marx C.J."/>
            <person name="Vorholt J.A."/>
            <person name="Olson M.V."/>
            <person name="Kaul R."/>
            <person name="Weissenbach J."/>
            <person name="Medigue C."/>
            <person name="Lidstrom M.E."/>
        </authorList>
    </citation>
    <scope>NUCLEOTIDE SEQUENCE [LARGE SCALE GENOMIC DNA]</scope>
    <source>
        <strain evidence="2">ATCC 14718 / DSM 1338 / JCM 2805 / NCIMB 9133 / AM1</strain>
    </source>
</reference>
<dbReference type="KEGG" id="mea:Mex_2p1333"/>
<keyword evidence="2" id="KW-1185">Reference proteome</keyword>
<dbReference type="RefSeq" id="WP_003605112.1">
    <property type="nucleotide sequence ID" value="NC_012811.1"/>
</dbReference>
<dbReference type="HOGENOM" id="CLU_737323_0_0_5"/>
<sequence length="357" mass="39178">MRTTIEIPYAVAARGVRPREKRAEPFLLGETATIAVEVRAAADLRPAVTVGATPRNGYPETVWAMDGRLWRPVELDRGYDGRAGRRVRAETACDDVLATDGYDFTDWRREVPTACLPEVCFDARGDFDRDYTAVRERFLKGVEHRYSDDAERRLAVLSETLLVVDGEIWTECPMPPCLVVDDPAQGPYAVVASDLNDLTVVDPDRAFRQIFRLDRLDEARAWCAAVLPGADPGFAPVFELHDPEAAMFDDLVATARMVAAPTVDALSRDLAWFGAGGLEDFAVARSAARRLLDGGGREDAYVLFEAFGRMAQDPGDPCGLFEPPTDHALAHLARFGLRAAVFEHDVSPDFAPGAPTP</sequence>